<dbReference type="RefSeq" id="WP_004647639.1">
    <property type="nucleotide sequence ID" value="NZ_KI530565.1"/>
</dbReference>
<dbReference type="InterPro" id="IPR029044">
    <property type="entry name" value="Nucleotide-diphossugar_trans"/>
</dbReference>
<dbReference type="SUPFAM" id="SSF53448">
    <property type="entry name" value="Nucleotide-diphospho-sugar transferases"/>
    <property type="match status" value="1"/>
</dbReference>
<accession>A0ABP2ZG85</accession>
<dbReference type="Gene3D" id="3.90.550.10">
    <property type="entry name" value="Spore Coat Polysaccharide Biosynthesis Protein SpsA, Chain A"/>
    <property type="match status" value="1"/>
</dbReference>
<name>A0ABP2ZG85_ACILW</name>
<protein>
    <recommendedName>
        <fullName evidence="3">Nucleotidyl transferase domain-containing protein</fullName>
    </recommendedName>
</protein>
<comment type="caution">
    <text evidence="1">The sequence shown here is derived from an EMBL/GenBank/DDBJ whole genome shotgun (WGS) entry which is preliminary data.</text>
</comment>
<evidence type="ECO:0008006" key="3">
    <source>
        <dbReference type="Google" id="ProtNLM"/>
    </source>
</evidence>
<dbReference type="SUPFAM" id="SSF56112">
    <property type="entry name" value="Protein kinase-like (PK-like)"/>
    <property type="match status" value="1"/>
</dbReference>
<proteinExistence type="predicted"/>
<organism evidence="1 2">
    <name type="scientific">Acinetobacter lwoffii NCTC 5866 = CIP 64.10 = NIPH 512</name>
    <dbReference type="NCBI Taxonomy" id="981327"/>
    <lineage>
        <taxon>Bacteria</taxon>
        <taxon>Pseudomonadati</taxon>
        <taxon>Pseudomonadota</taxon>
        <taxon>Gammaproteobacteria</taxon>
        <taxon>Moraxellales</taxon>
        <taxon>Moraxellaceae</taxon>
        <taxon>Acinetobacter</taxon>
    </lineage>
</organism>
<reference evidence="1 2" key="1">
    <citation type="submission" date="2013-10" db="EMBL/GenBank/DDBJ databases">
        <title>The Genome Sequence of Acinetobacter lwoffii NIPH 512.</title>
        <authorList>
            <consortium name="The Broad Institute Genomics Platform"/>
            <consortium name="The Broad Institute Genome Sequencing Center for Infectious Disease"/>
            <person name="Cerqueira G."/>
            <person name="Feldgarden M."/>
            <person name="Courvalin P."/>
            <person name="Grillot-Courvalin C."/>
            <person name="Clermont D."/>
            <person name="Rocha E."/>
            <person name="Yoon E.-J."/>
            <person name="Nemec A."/>
            <person name="Young S.K."/>
            <person name="Zeng Q."/>
            <person name="Gargeya S."/>
            <person name="Fitzgerald M."/>
            <person name="Abouelleil A."/>
            <person name="Alvarado L."/>
            <person name="Berlin A.M."/>
            <person name="Chapman S.B."/>
            <person name="Gainer-Dewar J."/>
            <person name="Goldberg J."/>
            <person name="Gnerre S."/>
            <person name="Griggs A."/>
            <person name="Gujja S."/>
            <person name="Hansen M."/>
            <person name="Howarth C."/>
            <person name="Imamovic A."/>
            <person name="Ireland A."/>
            <person name="Larimer J."/>
            <person name="McCowan C."/>
            <person name="Murphy C."/>
            <person name="Pearson M."/>
            <person name="Poon T.W."/>
            <person name="Priest M."/>
            <person name="Roberts A."/>
            <person name="Saif S."/>
            <person name="Shea T."/>
            <person name="Sykes S."/>
            <person name="Wortman J."/>
            <person name="Nusbaum C."/>
            <person name="Birren B."/>
        </authorList>
    </citation>
    <scope>NUCLEOTIDE SEQUENCE [LARGE SCALE GENOMIC DNA]</scope>
    <source>
        <strain evidence="1 2">NIPH 512</strain>
    </source>
</reference>
<dbReference type="EMBL" id="AYHO01000005">
    <property type="protein sequence ID" value="ESJ94574.1"/>
    <property type="molecule type" value="Genomic_DNA"/>
</dbReference>
<keyword evidence="2" id="KW-1185">Reference proteome</keyword>
<dbReference type="InterPro" id="IPR011009">
    <property type="entry name" value="Kinase-like_dom_sf"/>
</dbReference>
<gene>
    <name evidence="1" type="ORF">P800_02667</name>
</gene>
<evidence type="ECO:0000313" key="1">
    <source>
        <dbReference type="EMBL" id="ESJ94574.1"/>
    </source>
</evidence>
<dbReference type="Proteomes" id="UP000018465">
    <property type="component" value="Unassembled WGS sequence"/>
</dbReference>
<evidence type="ECO:0000313" key="2">
    <source>
        <dbReference type="Proteomes" id="UP000018465"/>
    </source>
</evidence>
<sequence length="522" mass="60773">MIIINSAAYVIPEFQSELGAIPPCMLPLGNQKLIQHQVKLLRKFENERIIVTLPLSYKLTLGEKSLINELDIDTVFIPDNFSLANALIYAINMFESYEKNIRILHGDTLIYDLPNQLDVISVARASTDYNWETVIHDLEKSSNLVWAGFFTFSDKNILLRSLSLSNGDFIKAIHLYGEVIVTNNLESKEWYDLGHINTYFVSRSKITTQRSFNSIKIEDGILYKSGNPSIKIIAEAHWLSDIPSRLKKYTPQIIESGRNDKDTPYYAMEYLSFLPLNEIYVHGRNSIFFWSMQFDLLNNYFKDSVLNAEELKKINIIEIEEETRRLYFDKSIKRIATYLNGIGEDFNSYGFEINEDFFLVKDIVSDCLDRTDKLPVIHSIMHGDLCFSNILYDSRSQRIKVIDPRGINSLNEMTFYGDQKYDLAKLAHSVLGMYDFIIAGRYQIKRNNKNNEVIEFELDERLRNIQRLFVDRVFIDHVSVREIMPLVVLLFLSMLPLHSDRADRQKAMLLNAIRIYKFYVLD</sequence>